<feature type="coiled-coil region" evidence="1">
    <location>
        <begin position="5"/>
        <end position="39"/>
    </location>
</feature>
<evidence type="ECO:0000256" key="1">
    <source>
        <dbReference type="SAM" id="Coils"/>
    </source>
</evidence>
<organism evidence="2 3">
    <name type="scientific">Plasmodium falciparum Tanzania</name>
    <name type="common">2000708</name>
    <dbReference type="NCBI Taxonomy" id="1036725"/>
    <lineage>
        <taxon>Eukaryota</taxon>
        <taxon>Sar</taxon>
        <taxon>Alveolata</taxon>
        <taxon>Apicomplexa</taxon>
        <taxon>Aconoidasida</taxon>
        <taxon>Haemosporida</taxon>
        <taxon>Plasmodiidae</taxon>
        <taxon>Plasmodium</taxon>
        <taxon>Plasmodium (Laverania)</taxon>
    </lineage>
</organism>
<dbReference type="Proteomes" id="UP000030708">
    <property type="component" value="Unassembled WGS sequence"/>
</dbReference>
<dbReference type="OrthoDB" id="371744at2759"/>
<dbReference type="AlphaFoldDB" id="A0A024WDH1"/>
<dbReference type="EMBL" id="KI926297">
    <property type="protein sequence ID" value="ETW38633.1"/>
    <property type="molecule type" value="Genomic_DNA"/>
</dbReference>
<name>A0A024WDH1_PLAFA</name>
<sequence length="189" mass="22767">MKSVLDKNKKKEDEQLLKAKELKEKIESMKNDLESKTKLICLLKEQRENKIENIKKLEIENKSNYKHFLSEYENILNNYKVIEKEIHEMLNDLKMLCERSYNEILQLKKEKENILSDKNLVLEAKKKELDKKVDGVELEIMNNSYMINDVLKKVREIFKKTHVQYEYEEDLKPLLIRLQHININSDEIK</sequence>
<accession>A0A024WDH1</accession>
<gene>
    <name evidence="2" type="ORF">PFTANZ_00680</name>
</gene>
<protein>
    <submittedName>
        <fullName evidence="2">Uncharacterized protein</fullName>
    </submittedName>
</protein>
<dbReference type="eggNOG" id="ENOG502QX3Y">
    <property type="taxonomic scope" value="Eukaryota"/>
</dbReference>
<evidence type="ECO:0000313" key="3">
    <source>
        <dbReference type="Proteomes" id="UP000030708"/>
    </source>
</evidence>
<reference evidence="2 3" key="2">
    <citation type="submission" date="2013-02" db="EMBL/GenBank/DDBJ databases">
        <title>The Genome Sequence of Plasmodium falciparum Tanzania (2000708).</title>
        <authorList>
            <consortium name="The Broad Institute Genome Sequencing Platform"/>
            <consortium name="The Broad Institute Genome Sequencing Center for Infectious Disease"/>
            <person name="Neafsey D."/>
            <person name="Cheeseman I."/>
            <person name="Volkman S."/>
            <person name="Adams J."/>
            <person name="Walker B."/>
            <person name="Young S.K."/>
            <person name="Zeng Q."/>
            <person name="Gargeya S."/>
            <person name="Fitzgerald M."/>
            <person name="Haas B."/>
            <person name="Abouelleil A."/>
            <person name="Alvarado L."/>
            <person name="Arachchi H.M."/>
            <person name="Berlin A.M."/>
            <person name="Chapman S.B."/>
            <person name="Dewar J."/>
            <person name="Goldberg J."/>
            <person name="Griggs A."/>
            <person name="Gujja S."/>
            <person name="Hansen M."/>
            <person name="Howarth C."/>
            <person name="Imamovic A."/>
            <person name="Larimer J."/>
            <person name="McCowan C."/>
            <person name="Murphy C."/>
            <person name="Neiman D."/>
            <person name="Pearson M."/>
            <person name="Priest M."/>
            <person name="Roberts A."/>
            <person name="Saif S."/>
            <person name="Shea T."/>
            <person name="Sisk P."/>
            <person name="Sykes S."/>
            <person name="Wortman J."/>
            <person name="Nusbaum C."/>
            <person name="Birren B."/>
        </authorList>
    </citation>
    <scope>NUCLEOTIDE SEQUENCE [LARGE SCALE GENOMIC DNA]</scope>
    <source>
        <strain evidence="3">Tanzania (2000708)</strain>
    </source>
</reference>
<feature type="coiled-coil region" evidence="1">
    <location>
        <begin position="72"/>
        <end position="139"/>
    </location>
</feature>
<keyword evidence="1" id="KW-0175">Coiled coil</keyword>
<proteinExistence type="predicted"/>
<evidence type="ECO:0000313" key="2">
    <source>
        <dbReference type="EMBL" id="ETW38633.1"/>
    </source>
</evidence>
<reference evidence="2 3" key="1">
    <citation type="submission" date="2013-02" db="EMBL/GenBank/DDBJ databases">
        <title>The Genome Annotation of Plasmodium falciparum Tanzania (2000708).</title>
        <authorList>
            <consortium name="The Broad Institute Genome Sequencing Platform"/>
            <consortium name="The Broad Institute Genome Sequencing Center for Infectious Disease"/>
            <person name="Neafsey D."/>
            <person name="Hoffman S."/>
            <person name="Volkman S."/>
            <person name="Rosenthal P."/>
            <person name="Walker B."/>
            <person name="Young S.K."/>
            <person name="Zeng Q."/>
            <person name="Gargeya S."/>
            <person name="Fitzgerald M."/>
            <person name="Haas B."/>
            <person name="Abouelleil A."/>
            <person name="Allen A.W."/>
            <person name="Alvarado L."/>
            <person name="Arachchi H.M."/>
            <person name="Berlin A.M."/>
            <person name="Chapman S.B."/>
            <person name="Gainer-Dewar J."/>
            <person name="Goldberg J."/>
            <person name="Griggs A."/>
            <person name="Gujja S."/>
            <person name="Hansen M."/>
            <person name="Howarth C."/>
            <person name="Imamovic A."/>
            <person name="Ireland A."/>
            <person name="Larimer J."/>
            <person name="McCowan C."/>
            <person name="Murphy C."/>
            <person name="Pearson M."/>
            <person name="Poon T.W."/>
            <person name="Priest M."/>
            <person name="Roberts A."/>
            <person name="Saif S."/>
            <person name="Shea T."/>
            <person name="Sisk P."/>
            <person name="Sykes S."/>
            <person name="Wortman J."/>
            <person name="Nusbaum C."/>
            <person name="Birren B."/>
        </authorList>
    </citation>
    <scope>NUCLEOTIDE SEQUENCE [LARGE SCALE GENOMIC DNA]</scope>
    <source>
        <strain evidence="3">Tanzania (2000708)</strain>
    </source>
</reference>